<evidence type="ECO:0000313" key="10">
    <source>
        <dbReference type="EMBL" id="KIZ02542.1"/>
    </source>
</evidence>
<dbReference type="GeneID" id="25738293"/>
<dbReference type="GO" id="GO:0012505">
    <property type="term" value="C:endomembrane system"/>
    <property type="evidence" value="ECO:0007669"/>
    <property type="project" value="UniProtKB-SubCell"/>
</dbReference>
<dbReference type="InterPro" id="IPR001461">
    <property type="entry name" value="Aspartic_peptidase_A1"/>
</dbReference>
<dbReference type="Proteomes" id="UP000054498">
    <property type="component" value="Unassembled WGS sequence"/>
</dbReference>
<dbReference type="AlphaFoldDB" id="A0A0D2MQ04"/>
<dbReference type="Pfam" id="PF14543">
    <property type="entry name" value="TAXi_N"/>
    <property type="match status" value="1"/>
</dbReference>
<evidence type="ECO:0000313" key="11">
    <source>
        <dbReference type="Proteomes" id="UP000054498"/>
    </source>
</evidence>
<dbReference type="KEGG" id="mng:MNEG_5416"/>
<comment type="subcellular location">
    <subcellularLocation>
        <location evidence="8">Endomembrane system</location>
        <topology evidence="8">Single-pass type I membrane protein</topology>
    </subcellularLocation>
</comment>
<evidence type="ECO:0000256" key="6">
    <source>
        <dbReference type="ARBA" id="ARBA00022989"/>
    </source>
</evidence>
<evidence type="ECO:0000256" key="5">
    <source>
        <dbReference type="ARBA" id="ARBA00022801"/>
    </source>
</evidence>
<dbReference type="PANTHER" id="PTHR13683:SF375">
    <property type="entry name" value="PEPTIDASE A1 DOMAIN-CONTAINING PROTEIN"/>
    <property type="match status" value="1"/>
</dbReference>
<gene>
    <name evidence="10" type="ORF">MNEG_5416</name>
</gene>
<dbReference type="Pfam" id="PF14541">
    <property type="entry name" value="TAXi_C"/>
    <property type="match status" value="1"/>
</dbReference>
<evidence type="ECO:0000256" key="4">
    <source>
        <dbReference type="ARBA" id="ARBA00022729"/>
    </source>
</evidence>
<evidence type="ECO:0000259" key="9">
    <source>
        <dbReference type="PROSITE" id="PS51767"/>
    </source>
</evidence>
<comment type="similarity">
    <text evidence="1">Belongs to the peptidase A1 family.</text>
</comment>
<organism evidence="10 11">
    <name type="scientific">Monoraphidium neglectum</name>
    <dbReference type="NCBI Taxonomy" id="145388"/>
    <lineage>
        <taxon>Eukaryota</taxon>
        <taxon>Viridiplantae</taxon>
        <taxon>Chlorophyta</taxon>
        <taxon>core chlorophytes</taxon>
        <taxon>Chlorophyceae</taxon>
        <taxon>CS clade</taxon>
        <taxon>Sphaeropleales</taxon>
        <taxon>Selenastraceae</taxon>
        <taxon>Monoraphidium</taxon>
    </lineage>
</organism>
<dbReference type="Gene3D" id="2.40.70.10">
    <property type="entry name" value="Acid Proteases"/>
    <property type="match status" value="3"/>
</dbReference>
<keyword evidence="11" id="KW-1185">Reference proteome</keyword>
<dbReference type="RefSeq" id="XP_013901561.1">
    <property type="nucleotide sequence ID" value="XM_014046107.1"/>
</dbReference>
<dbReference type="GO" id="GO:0006508">
    <property type="term" value="P:proteolysis"/>
    <property type="evidence" value="ECO:0007669"/>
    <property type="project" value="UniProtKB-KW"/>
</dbReference>
<keyword evidence="5" id="KW-0378">Hydrolase</keyword>
<proteinExistence type="inferred from homology"/>
<evidence type="ECO:0000256" key="3">
    <source>
        <dbReference type="ARBA" id="ARBA00022692"/>
    </source>
</evidence>
<dbReference type="PANTHER" id="PTHR13683">
    <property type="entry name" value="ASPARTYL PROTEASES"/>
    <property type="match status" value="1"/>
</dbReference>
<dbReference type="InterPro" id="IPR021109">
    <property type="entry name" value="Peptidase_aspartic_dom_sf"/>
</dbReference>
<dbReference type="PROSITE" id="PS51767">
    <property type="entry name" value="PEPTIDASE_A1"/>
    <property type="match status" value="1"/>
</dbReference>
<dbReference type="InterPro" id="IPR032861">
    <property type="entry name" value="TAXi_N"/>
</dbReference>
<dbReference type="SUPFAM" id="SSF50630">
    <property type="entry name" value="Acid proteases"/>
    <property type="match status" value="1"/>
</dbReference>
<keyword evidence="4" id="KW-0732">Signal</keyword>
<dbReference type="InterPro" id="IPR033121">
    <property type="entry name" value="PEPTIDASE_A1"/>
</dbReference>
<dbReference type="STRING" id="145388.A0A0D2MQ04"/>
<protein>
    <recommendedName>
        <fullName evidence="9">Peptidase A1 domain-containing protein</fullName>
    </recommendedName>
</protein>
<keyword evidence="2" id="KW-0645">Protease</keyword>
<accession>A0A0D2MQ04</accession>
<dbReference type="InterPro" id="IPR001969">
    <property type="entry name" value="Aspartic_peptidase_AS"/>
</dbReference>
<keyword evidence="6" id="KW-1133">Transmembrane helix</keyword>
<feature type="domain" description="Peptidase A1" evidence="9">
    <location>
        <begin position="1"/>
        <end position="363"/>
    </location>
</feature>
<dbReference type="GO" id="GO:0004190">
    <property type="term" value="F:aspartic-type endopeptidase activity"/>
    <property type="evidence" value="ECO:0007669"/>
    <property type="project" value="InterPro"/>
</dbReference>
<evidence type="ECO:0000256" key="8">
    <source>
        <dbReference type="ARBA" id="ARBA00046288"/>
    </source>
</evidence>
<evidence type="ECO:0000256" key="1">
    <source>
        <dbReference type="ARBA" id="ARBA00007447"/>
    </source>
</evidence>
<sequence length="378" mass="39597">MRLAAATALTLSAPIPPSPPPQQFANRYADGTQNGGMFVRDTLFLPRPGQSPELLKNFVFGCAKYVSGLLYKQYADGLMGLSMGPSALPPQLAAAGIGGRGSAPGTFTLCLSRAGGAMALGKPARPAGAAPLQYVFLQPSPRGFYLVGVQGFTVNGAPLTLTTPASQTILIDSGSTFSYLTFNTYQQLISQLDAALAPLKPPPGQLPRRSLHQVSQRTASLVLDYGGIVEDDGGNVAVGKEGAAPPAGSVFVSKVPLPKGNDDVCWDLTGPGATQIRTEYDLGGVFPDLELTFAGGVPFKLPPYRYVFVASKTKGNANAKPRVTVCLGVFDGNDLAILGAIMMRDTLFEFDWAGPLTKRVGFTQADCGYLASDISRGS</sequence>
<reference evidence="10 11" key="1">
    <citation type="journal article" date="2013" name="BMC Genomics">
        <title>Reconstruction of the lipid metabolism for the microalga Monoraphidium neglectum from its genome sequence reveals characteristics suitable for biofuel production.</title>
        <authorList>
            <person name="Bogen C."/>
            <person name="Al-Dilaimi A."/>
            <person name="Albersmeier A."/>
            <person name="Wichmann J."/>
            <person name="Grundmann M."/>
            <person name="Rupp O."/>
            <person name="Lauersen K.J."/>
            <person name="Blifernez-Klassen O."/>
            <person name="Kalinowski J."/>
            <person name="Goesmann A."/>
            <person name="Mussgnug J.H."/>
            <person name="Kruse O."/>
        </authorList>
    </citation>
    <scope>NUCLEOTIDE SEQUENCE [LARGE SCALE GENOMIC DNA]</scope>
    <source>
        <strain evidence="10 11">SAG 48.87</strain>
    </source>
</reference>
<evidence type="ECO:0000256" key="7">
    <source>
        <dbReference type="ARBA" id="ARBA00023136"/>
    </source>
</evidence>
<keyword evidence="7" id="KW-0472">Membrane</keyword>
<evidence type="ECO:0000256" key="2">
    <source>
        <dbReference type="ARBA" id="ARBA00022670"/>
    </source>
</evidence>
<dbReference type="InterPro" id="IPR032799">
    <property type="entry name" value="TAXi_C"/>
</dbReference>
<name>A0A0D2MQ04_9CHLO</name>
<dbReference type="OrthoDB" id="2747330at2759"/>
<dbReference type="EMBL" id="KK101024">
    <property type="protein sequence ID" value="KIZ02542.1"/>
    <property type="molecule type" value="Genomic_DNA"/>
</dbReference>
<dbReference type="PROSITE" id="PS00141">
    <property type="entry name" value="ASP_PROTEASE"/>
    <property type="match status" value="1"/>
</dbReference>
<keyword evidence="3" id="KW-0812">Transmembrane</keyword>